<evidence type="ECO:0008006" key="3">
    <source>
        <dbReference type="Google" id="ProtNLM"/>
    </source>
</evidence>
<evidence type="ECO:0000313" key="2">
    <source>
        <dbReference type="Proteomes" id="UP001149822"/>
    </source>
</evidence>
<organism evidence="1 2">
    <name type="scientific">Paracoccus benzoatiresistens</name>
    <dbReference type="NCBI Taxonomy" id="2997341"/>
    <lineage>
        <taxon>Bacteria</taxon>
        <taxon>Pseudomonadati</taxon>
        <taxon>Pseudomonadota</taxon>
        <taxon>Alphaproteobacteria</taxon>
        <taxon>Rhodobacterales</taxon>
        <taxon>Paracoccaceae</taxon>
        <taxon>Paracoccus</taxon>
    </lineage>
</organism>
<evidence type="ECO:0000313" key="1">
    <source>
        <dbReference type="EMBL" id="MCZ0964216.1"/>
    </source>
</evidence>
<proteinExistence type="predicted"/>
<accession>A0ABT4JAU1</accession>
<protein>
    <recommendedName>
        <fullName evidence="3">IS5/IS1182 family transposase</fullName>
    </recommendedName>
</protein>
<reference evidence="1" key="1">
    <citation type="submission" date="2022-12" db="EMBL/GenBank/DDBJ databases">
        <title>Paracoccus sp. EF6 isolated from a lake water.</title>
        <authorList>
            <person name="Liu H."/>
        </authorList>
    </citation>
    <scope>NUCLEOTIDE SEQUENCE</scope>
    <source>
        <strain evidence="1">EF6</strain>
    </source>
</reference>
<comment type="caution">
    <text evidence="1">The sequence shown here is derived from an EMBL/GenBank/DDBJ whole genome shotgun (WGS) entry which is preliminary data.</text>
</comment>
<name>A0ABT4JAU1_9RHOB</name>
<feature type="non-terminal residue" evidence="1">
    <location>
        <position position="1"/>
    </location>
</feature>
<gene>
    <name evidence="1" type="ORF">OU682_21820</name>
</gene>
<keyword evidence="2" id="KW-1185">Reference proteome</keyword>
<dbReference type="Proteomes" id="UP001149822">
    <property type="component" value="Unassembled WGS sequence"/>
</dbReference>
<sequence>RRLIEANFTCPERAAREFLPHSRHDPLKTKYTPIVTARKIALHKHEDAPDYAWDLAKTDAYVTSGYARKKVEMFFAHLERIMRPDRLRRRGPNDAKNEFLLAATAQKLRKLVKLVPMAAGVA</sequence>
<dbReference type="EMBL" id="JAPTYD010000076">
    <property type="protein sequence ID" value="MCZ0964216.1"/>
    <property type="molecule type" value="Genomic_DNA"/>
</dbReference>